<keyword evidence="3" id="KW-1185">Reference proteome</keyword>
<dbReference type="STRING" id="266128.ABB25_05490"/>
<dbReference type="Proteomes" id="UP000051254">
    <property type="component" value="Unassembled WGS sequence"/>
</dbReference>
<dbReference type="PATRIC" id="fig|266128.3.peg.2759"/>
<reference evidence="1 3" key="1">
    <citation type="submission" date="2015-05" db="EMBL/GenBank/DDBJ databases">
        <title>Genome sequencing and analysis of members of genus Stenotrophomonas.</title>
        <authorList>
            <person name="Patil P.P."/>
            <person name="Midha S."/>
            <person name="Patil P.B."/>
        </authorList>
    </citation>
    <scope>NUCLEOTIDE SEQUENCE [LARGE SCALE GENOMIC DNA]</scope>
    <source>
        <strain evidence="1 3">DSM 17805</strain>
    </source>
</reference>
<dbReference type="EMBL" id="JACIUV010000002">
    <property type="protein sequence ID" value="MBB1116201.1"/>
    <property type="molecule type" value="Genomic_DNA"/>
</dbReference>
<organism evidence="1 3">
    <name type="scientific">Stenotrophomonas koreensis</name>
    <dbReference type="NCBI Taxonomy" id="266128"/>
    <lineage>
        <taxon>Bacteria</taxon>
        <taxon>Pseudomonadati</taxon>
        <taxon>Pseudomonadota</taxon>
        <taxon>Gammaproteobacteria</taxon>
        <taxon>Lysobacterales</taxon>
        <taxon>Lysobacteraceae</taxon>
        <taxon>Stenotrophomonas</taxon>
    </lineage>
</organism>
<dbReference type="OrthoDB" id="9881751at2"/>
<dbReference type="EMBL" id="LDJH01000008">
    <property type="protein sequence ID" value="KRG58925.1"/>
    <property type="molecule type" value="Genomic_DNA"/>
</dbReference>
<comment type="caution">
    <text evidence="1">The sequence shown here is derived from an EMBL/GenBank/DDBJ whole genome shotgun (WGS) entry which is preliminary data.</text>
</comment>
<accession>A0A0R0BNR2</accession>
<reference evidence="2 4" key="2">
    <citation type="submission" date="2020-08" db="EMBL/GenBank/DDBJ databases">
        <title>Stenotrophomonas sp. W1S232.</title>
        <authorList>
            <person name="Deng Y."/>
        </authorList>
    </citation>
    <scope>NUCLEOTIDE SEQUENCE [LARGE SCALE GENOMIC DNA]</scope>
    <source>
        <strain evidence="2 4">W1S232</strain>
    </source>
</reference>
<accession>A0A7W3UYQ7</accession>
<proteinExistence type="predicted"/>
<dbReference type="Proteomes" id="UP000550609">
    <property type="component" value="Unassembled WGS sequence"/>
</dbReference>
<sequence>MSELLMPAGRLWQRLRRQLPADMALAGWWRWPRPLHDRRMSLQLARPWSPQPADLAGGWQWQGRRWCRQWAGWCWWLSADGRRLYACRRH</sequence>
<protein>
    <submittedName>
        <fullName evidence="1">Uncharacterized protein</fullName>
    </submittedName>
</protein>
<dbReference type="RefSeq" id="WP_057664741.1">
    <property type="nucleotide sequence ID" value="NZ_JACIUV010000002.1"/>
</dbReference>
<evidence type="ECO:0000313" key="3">
    <source>
        <dbReference type="Proteomes" id="UP000051254"/>
    </source>
</evidence>
<evidence type="ECO:0000313" key="2">
    <source>
        <dbReference type="EMBL" id="MBB1116201.1"/>
    </source>
</evidence>
<dbReference type="AlphaFoldDB" id="A0A0R0BNR2"/>
<gene>
    <name evidence="1" type="ORF">ABB25_05490</name>
    <name evidence="2" type="ORF">H4O09_03835</name>
</gene>
<evidence type="ECO:0000313" key="4">
    <source>
        <dbReference type="Proteomes" id="UP000550609"/>
    </source>
</evidence>
<name>A0A0R0BNR2_9GAMM</name>
<evidence type="ECO:0000313" key="1">
    <source>
        <dbReference type="EMBL" id="KRG58925.1"/>
    </source>
</evidence>